<accession>A0A0C3E5P9</accession>
<reference evidence="2" key="2">
    <citation type="submission" date="2015-01" db="EMBL/GenBank/DDBJ databases">
        <title>Evolutionary Origins and Diversification of the Mycorrhizal Mutualists.</title>
        <authorList>
            <consortium name="DOE Joint Genome Institute"/>
            <consortium name="Mycorrhizal Genomics Consortium"/>
            <person name="Kohler A."/>
            <person name="Kuo A."/>
            <person name="Nagy L.G."/>
            <person name="Floudas D."/>
            <person name="Copeland A."/>
            <person name="Barry K.W."/>
            <person name="Cichocki N."/>
            <person name="Veneault-Fourrey C."/>
            <person name="LaButti K."/>
            <person name="Lindquist E.A."/>
            <person name="Lipzen A."/>
            <person name="Lundell T."/>
            <person name="Morin E."/>
            <person name="Murat C."/>
            <person name="Riley R."/>
            <person name="Ohm R."/>
            <person name="Sun H."/>
            <person name="Tunlid A."/>
            <person name="Henrissat B."/>
            <person name="Grigoriev I.V."/>
            <person name="Hibbett D.S."/>
            <person name="Martin F."/>
        </authorList>
    </citation>
    <scope>NUCLEOTIDE SEQUENCE [LARGE SCALE GENOMIC DNA]</scope>
    <source>
        <strain evidence="2">Foug A</strain>
    </source>
</reference>
<organism evidence="1 2">
    <name type="scientific">Scleroderma citrinum Foug A</name>
    <dbReference type="NCBI Taxonomy" id="1036808"/>
    <lineage>
        <taxon>Eukaryota</taxon>
        <taxon>Fungi</taxon>
        <taxon>Dikarya</taxon>
        <taxon>Basidiomycota</taxon>
        <taxon>Agaricomycotina</taxon>
        <taxon>Agaricomycetes</taxon>
        <taxon>Agaricomycetidae</taxon>
        <taxon>Boletales</taxon>
        <taxon>Sclerodermatineae</taxon>
        <taxon>Sclerodermataceae</taxon>
        <taxon>Scleroderma</taxon>
    </lineage>
</organism>
<dbReference type="AlphaFoldDB" id="A0A0C3E5P9"/>
<dbReference type="Proteomes" id="UP000053989">
    <property type="component" value="Unassembled WGS sequence"/>
</dbReference>
<dbReference type="EMBL" id="KN822010">
    <property type="protein sequence ID" value="KIM68090.1"/>
    <property type="molecule type" value="Genomic_DNA"/>
</dbReference>
<proteinExistence type="predicted"/>
<keyword evidence="2" id="KW-1185">Reference proteome</keyword>
<gene>
    <name evidence="1" type="ORF">SCLCIDRAFT_1005302</name>
</gene>
<reference evidence="1 2" key="1">
    <citation type="submission" date="2014-04" db="EMBL/GenBank/DDBJ databases">
        <authorList>
            <consortium name="DOE Joint Genome Institute"/>
            <person name="Kuo A."/>
            <person name="Kohler A."/>
            <person name="Nagy L.G."/>
            <person name="Floudas D."/>
            <person name="Copeland A."/>
            <person name="Barry K.W."/>
            <person name="Cichocki N."/>
            <person name="Veneault-Fourrey C."/>
            <person name="LaButti K."/>
            <person name="Lindquist E.A."/>
            <person name="Lipzen A."/>
            <person name="Lundell T."/>
            <person name="Morin E."/>
            <person name="Murat C."/>
            <person name="Sun H."/>
            <person name="Tunlid A."/>
            <person name="Henrissat B."/>
            <person name="Grigoriev I.V."/>
            <person name="Hibbett D.S."/>
            <person name="Martin F."/>
            <person name="Nordberg H.P."/>
            <person name="Cantor M.N."/>
            <person name="Hua S.X."/>
        </authorList>
    </citation>
    <scope>NUCLEOTIDE SEQUENCE [LARGE SCALE GENOMIC DNA]</scope>
    <source>
        <strain evidence="1 2">Foug A</strain>
    </source>
</reference>
<protein>
    <submittedName>
        <fullName evidence="1">Uncharacterized protein</fullName>
    </submittedName>
</protein>
<dbReference type="HOGENOM" id="CLU_2147370_0_0_1"/>
<evidence type="ECO:0000313" key="2">
    <source>
        <dbReference type="Proteomes" id="UP000053989"/>
    </source>
</evidence>
<evidence type="ECO:0000313" key="1">
    <source>
        <dbReference type="EMBL" id="KIM68090.1"/>
    </source>
</evidence>
<dbReference type="InParanoid" id="A0A0C3E5P9"/>
<sequence length="112" mass="12079">MLYIAADSRTLLMPYRPRGSESETTVDTNNPLVDGFVCAKHISAGSTQSCCKGGHAGGKPCPLKTGVFSTWSIDRIPTHVCCLKTESVFFPSHDNATSYNTMNSLHGIDTQP</sequence>
<name>A0A0C3E5P9_9AGAM</name>